<keyword evidence="3" id="KW-1185">Reference proteome</keyword>
<protein>
    <submittedName>
        <fullName evidence="2">Uncharacterized protein</fullName>
    </submittedName>
</protein>
<feature type="transmembrane region" description="Helical" evidence="1">
    <location>
        <begin position="232"/>
        <end position="251"/>
    </location>
</feature>
<keyword evidence="1" id="KW-0472">Membrane</keyword>
<evidence type="ECO:0000313" key="3">
    <source>
        <dbReference type="Proteomes" id="UP001347796"/>
    </source>
</evidence>
<dbReference type="AlphaFoldDB" id="A0AAN8JKA3"/>
<reference evidence="2 3" key="1">
    <citation type="submission" date="2024-01" db="EMBL/GenBank/DDBJ databases">
        <title>The genome of the rayed Mediterranean limpet Patella caerulea (Linnaeus, 1758).</title>
        <authorList>
            <person name="Anh-Thu Weber A."/>
            <person name="Halstead-Nussloch G."/>
        </authorList>
    </citation>
    <scope>NUCLEOTIDE SEQUENCE [LARGE SCALE GENOMIC DNA]</scope>
    <source>
        <strain evidence="2">AATW-2023a</strain>
        <tissue evidence="2">Whole specimen</tissue>
    </source>
</reference>
<dbReference type="EMBL" id="JAZGQO010000010">
    <property type="protein sequence ID" value="KAK6175493.1"/>
    <property type="molecule type" value="Genomic_DNA"/>
</dbReference>
<accession>A0AAN8JKA3</accession>
<evidence type="ECO:0000313" key="2">
    <source>
        <dbReference type="EMBL" id="KAK6175493.1"/>
    </source>
</evidence>
<keyword evidence="1" id="KW-1133">Transmembrane helix</keyword>
<comment type="caution">
    <text evidence="2">The sequence shown here is derived from an EMBL/GenBank/DDBJ whole genome shotgun (WGS) entry which is preliminary data.</text>
</comment>
<gene>
    <name evidence="2" type="ORF">SNE40_013949</name>
</gene>
<sequence length="257" mass="28956">MVIRAVYKCFGTFGVSRQLPTMKIVFFIFLFQVDIQASKCPEHVDSQIQKCIEESGMYNLGQTLGTIITNGIDNSGFCTGGKSSAIVCIEDVINNCANHTEQRQMMTLMVDVHKLRTNFNYFCENLNILSANKSCFSSLYHVGDCVEKTTSTMRKTPQHWSVKNVLDNLCQLFSSISTCYSISFPATCNMTSQLFSRLFNGARYPYCDLSEVQREMRLAELMYNASPSSFNVYLSFVFVFVGLLCNGTFIVPRGAEK</sequence>
<name>A0AAN8JKA3_PATCE</name>
<organism evidence="2 3">
    <name type="scientific">Patella caerulea</name>
    <name type="common">Rayed Mediterranean limpet</name>
    <dbReference type="NCBI Taxonomy" id="87958"/>
    <lineage>
        <taxon>Eukaryota</taxon>
        <taxon>Metazoa</taxon>
        <taxon>Spiralia</taxon>
        <taxon>Lophotrochozoa</taxon>
        <taxon>Mollusca</taxon>
        <taxon>Gastropoda</taxon>
        <taxon>Patellogastropoda</taxon>
        <taxon>Patelloidea</taxon>
        <taxon>Patellidae</taxon>
        <taxon>Patella</taxon>
    </lineage>
</organism>
<dbReference type="Proteomes" id="UP001347796">
    <property type="component" value="Unassembled WGS sequence"/>
</dbReference>
<evidence type="ECO:0000256" key="1">
    <source>
        <dbReference type="SAM" id="Phobius"/>
    </source>
</evidence>
<proteinExistence type="predicted"/>
<keyword evidence="1" id="KW-0812">Transmembrane</keyword>